<organism evidence="9 10">
    <name type="scientific">Candidatus Enterococcus ferrettii</name>
    <dbReference type="NCBI Taxonomy" id="2815324"/>
    <lineage>
        <taxon>Bacteria</taxon>
        <taxon>Bacillati</taxon>
        <taxon>Bacillota</taxon>
        <taxon>Bacilli</taxon>
        <taxon>Lactobacillales</taxon>
        <taxon>Enterococcaceae</taxon>
        <taxon>Enterococcus</taxon>
    </lineage>
</organism>
<gene>
    <name evidence="9" type="ORF">JZO67_000588</name>
</gene>
<protein>
    <submittedName>
        <fullName evidence="9">PTS system, mannose-specific IIB component</fullName>
    </submittedName>
</protein>
<evidence type="ECO:0000313" key="9">
    <source>
        <dbReference type="EMBL" id="MEO1768649.1"/>
    </source>
</evidence>
<dbReference type="Proteomes" id="UP000664357">
    <property type="component" value="Unassembled WGS sequence"/>
</dbReference>
<evidence type="ECO:0000256" key="4">
    <source>
        <dbReference type="ARBA" id="ARBA00022597"/>
    </source>
</evidence>
<keyword evidence="6" id="KW-0598">Phosphotransferase system</keyword>
<keyword evidence="2" id="KW-0813">Transport</keyword>
<keyword evidence="7" id="KW-0418">Kinase</keyword>
<dbReference type="Pfam" id="PF03830">
    <property type="entry name" value="PTSIIB_sorb"/>
    <property type="match status" value="1"/>
</dbReference>
<evidence type="ECO:0000256" key="3">
    <source>
        <dbReference type="ARBA" id="ARBA00022490"/>
    </source>
</evidence>
<evidence type="ECO:0000313" key="10">
    <source>
        <dbReference type="Proteomes" id="UP000664357"/>
    </source>
</evidence>
<dbReference type="InterPro" id="IPR036667">
    <property type="entry name" value="PTS_IIB_sorbose-sp_sf"/>
</dbReference>
<evidence type="ECO:0000256" key="6">
    <source>
        <dbReference type="ARBA" id="ARBA00022683"/>
    </source>
</evidence>
<dbReference type="PROSITE" id="PS51101">
    <property type="entry name" value="PTS_EIIB_TYPE_4"/>
    <property type="match status" value="1"/>
</dbReference>
<evidence type="ECO:0000259" key="8">
    <source>
        <dbReference type="PROSITE" id="PS51101"/>
    </source>
</evidence>
<evidence type="ECO:0000256" key="1">
    <source>
        <dbReference type="ARBA" id="ARBA00004496"/>
    </source>
</evidence>
<keyword evidence="4" id="KW-0762">Sugar transport</keyword>
<dbReference type="Gene3D" id="3.40.35.10">
    <property type="entry name" value="Phosphotransferase system, sorbose subfamily IIB component"/>
    <property type="match status" value="1"/>
</dbReference>
<keyword evidence="5" id="KW-0808">Transferase</keyword>
<dbReference type="InterPro" id="IPR004720">
    <property type="entry name" value="PTS_IIB_sorbose-sp"/>
</dbReference>
<proteinExistence type="predicted"/>
<accession>A0ABV0EJA6</accession>
<dbReference type="RefSeq" id="WP_207701598.1">
    <property type="nucleotide sequence ID" value="NZ_JAFREL020000001.1"/>
</dbReference>
<dbReference type="SUPFAM" id="SSF52728">
    <property type="entry name" value="PTS IIb component"/>
    <property type="match status" value="1"/>
</dbReference>
<reference evidence="9 10" key="2">
    <citation type="submission" date="2024-02" db="EMBL/GenBank/DDBJ databases">
        <title>The Genome Sequence of Enterococcus sp. DIV0159.</title>
        <authorList>
            <person name="Earl A."/>
            <person name="Manson A."/>
            <person name="Gilmore M."/>
            <person name="Sanders J."/>
            <person name="Shea T."/>
            <person name="Howe W."/>
            <person name="Livny J."/>
            <person name="Cuomo C."/>
            <person name="Neafsey D."/>
            <person name="Birren B."/>
        </authorList>
    </citation>
    <scope>NUCLEOTIDE SEQUENCE [LARGE SCALE GENOMIC DNA]</scope>
    <source>
        <strain evidence="9 10">665A</strain>
    </source>
</reference>
<name>A0ABV0EJA6_9ENTE</name>
<comment type="subcellular location">
    <subcellularLocation>
        <location evidence="1">Cytoplasm</location>
    </subcellularLocation>
</comment>
<dbReference type="EMBL" id="JAFREL020000001">
    <property type="protein sequence ID" value="MEO1768649.1"/>
    <property type="molecule type" value="Genomic_DNA"/>
</dbReference>
<feature type="domain" description="PTS EIIB type-4" evidence="8">
    <location>
        <begin position="1"/>
        <end position="158"/>
    </location>
</feature>
<comment type="caution">
    <text evidence="9">The sequence shown here is derived from an EMBL/GenBank/DDBJ whole genome shotgun (WGS) entry which is preliminary data.</text>
</comment>
<reference evidence="9 10" key="1">
    <citation type="submission" date="2021-03" db="EMBL/GenBank/DDBJ databases">
        <authorList>
            <person name="Gilmore M.S."/>
            <person name="Schwartzman J."/>
            <person name="Van Tyne D."/>
            <person name="Martin M."/>
            <person name="Earl A.M."/>
            <person name="Manson A.L."/>
            <person name="Straub T."/>
            <person name="Salamzade R."/>
            <person name="Saavedra J."/>
            <person name="Lebreton F."/>
            <person name="Prichula J."/>
            <person name="Schaufler K."/>
            <person name="Gaca A."/>
            <person name="Sgardioli B."/>
            <person name="Wagenaar J."/>
            <person name="Strong T."/>
        </authorList>
    </citation>
    <scope>NUCLEOTIDE SEQUENCE [LARGE SCALE GENOMIC DNA]</scope>
    <source>
        <strain evidence="9 10">665A</strain>
    </source>
</reference>
<sequence>MGKTKIFSRIDDRLIHGQVMTAWLQAYRTSHIIIVDDVVAEDEYLKTLIFMVAPINVKIDILTVNAAAEYLHSLETDSVLLLAKTPKTFFLLENHGIGLEEIIVGGISAKQGRKQLYKNIFVTDEELDYLKKMRELEITIKIQIVPDERGISLETLLK</sequence>
<evidence type="ECO:0000256" key="7">
    <source>
        <dbReference type="ARBA" id="ARBA00022777"/>
    </source>
</evidence>
<evidence type="ECO:0000256" key="2">
    <source>
        <dbReference type="ARBA" id="ARBA00022448"/>
    </source>
</evidence>
<keyword evidence="10" id="KW-1185">Reference proteome</keyword>
<keyword evidence="3" id="KW-0963">Cytoplasm</keyword>
<evidence type="ECO:0000256" key="5">
    <source>
        <dbReference type="ARBA" id="ARBA00022679"/>
    </source>
</evidence>